<dbReference type="AlphaFoldDB" id="A0A8J4A6Y4"/>
<feature type="domain" description="Nudix hydrolase" evidence="3">
    <location>
        <begin position="5"/>
        <end position="139"/>
    </location>
</feature>
<organism evidence="4 5">
    <name type="scientific">Actinocatenispora comari</name>
    <dbReference type="NCBI Taxonomy" id="2807577"/>
    <lineage>
        <taxon>Bacteria</taxon>
        <taxon>Bacillati</taxon>
        <taxon>Actinomycetota</taxon>
        <taxon>Actinomycetes</taxon>
        <taxon>Micromonosporales</taxon>
        <taxon>Micromonosporaceae</taxon>
        <taxon>Actinocatenispora</taxon>
    </lineage>
</organism>
<name>A0A8J4A6Y4_9ACTN</name>
<dbReference type="PANTHER" id="PTHR43736">
    <property type="entry name" value="ADP-RIBOSE PYROPHOSPHATASE"/>
    <property type="match status" value="1"/>
</dbReference>
<comment type="similarity">
    <text evidence="1">Belongs to the Nudix hydrolase family.</text>
</comment>
<protein>
    <recommendedName>
        <fullName evidence="3">Nudix hydrolase domain-containing protein</fullName>
    </recommendedName>
</protein>
<evidence type="ECO:0000313" key="4">
    <source>
        <dbReference type="EMBL" id="GIL25305.1"/>
    </source>
</evidence>
<comment type="caution">
    <text evidence="4">The sequence shown here is derived from an EMBL/GenBank/DDBJ whole genome shotgun (WGS) entry which is preliminary data.</text>
</comment>
<accession>A0A8J4A6Y4</accession>
<dbReference type="EMBL" id="BOPO01000005">
    <property type="protein sequence ID" value="GIL25305.1"/>
    <property type="molecule type" value="Genomic_DNA"/>
</dbReference>
<gene>
    <name evidence="4" type="ORF">NUM_05600</name>
</gene>
<keyword evidence="2" id="KW-0378">Hydrolase</keyword>
<evidence type="ECO:0000313" key="5">
    <source>
        <dbReference type="Proteomes" id="UP000614996"/>
    </source>
</evidence>
<dbReference type="InterPro" id="IPR015797">
    <property type="entry name" value="NUDIX_hydrolase-like_dom_sf"/>
</dbReference>
<dbReference type="GO" id="GO:0016787">
    <property type="term" value="F:hydrolase activity"/>
    <property type="evidence" value="ECO:0007669"/>
    <property type="project" value="UniProtKB-KW"/>
</dbReference>
<proteinExistence type="inferred from homology"/>
<dbReference type="PANTHER" id="PTHR43736:SF1">
    <property type="entry name" value="DIHYDRONEOPTERIN TRIPHOSPHATE DIPHOSPHATASE"/>
    <property type="match status" value="1"/>
</dbReference>
<dbReference type="Pfam" id="PF00293">
    <property type="entry name" value="NUDIX"/>
    <property type="match status" value="1"/>
</dbReference>
<dbReference type="Proteomes" id="UP000614996">
    <property type="component" value="Unassembled WGS sequence"/>
</dbReference>
<keyword evidence="5" id="KW-1185">Reference proteome</keyword>
<dbReference type="RefSeq" id="WP_225918292.1">
    <property type="nucleotide sequence ID" value="NZ_BOPO01000005.1"/>
</dbReference>
<dbReference type="InterPro" id="IPR000086">
    <property type="entry name" value="NUDIX_hydrolase_dom"/>
</dbReference>
<evidence type="ECO:0000256" key="1">
    <source>
        <dbReference type="ARBA" id="ARBA00005582"/>
    </source>
</evidence>
<dbReference type="SUPFAM" id="SSF55811">
    <property type="entry name" value="Nudix"/>
    <property type="match status" value="1"/>
</dbReference>
<reference evidence="5" key="1">
    <citation type="journal article" date="2021" name="Int. J. Syst. Evol. Microbiol.">
        <title>Actinocatenispora comari sp. nov., an endophytic actinomycete isolated from aerial parts of Comarum salesowianum.</title>
        <authorList>
            <person name="Oyunbileg N."/>
            <person name="Iizaka Y."/>
            <person name="Hamada M."/>
            <person name="Davaapurev B.O."/>
            <person name="Fukumoto A."/>
            <person name="Tsetseg B."/>
            <person name="Kato F."/>
            <person name="Tamura T."/>
            <person name="Batkhuu J."/>
            <person name="Anzai Y."/>
        </authorList>
    </citation>
    <scope>NUCLEOTIDE SEQUENCE [LARGE SCALE GENOMIC DNA]</scope>
    <source>
        <strain evidence="5">NUM-2625</strain>
    </source>
</reference>
<evidence type="ECO:0000259" key="3">
    <source>
        <dbReference type="PROSITE" id="PS51462"/>
    </source>
</evidence>
<sequence length="151" mass="16457">MARERFRMVVAVYGLLRDGDRLLLMRRAGSGYHDGELCVPAGHVDGNEDVASALARELREELTITVEPDACRLALVAHRAPETASDHEYLDLFFEVPRWDGTPAIGEPAKCVELCWADAAAPPADTVAYVAAALREVAAGTPLLRYGWPPD</sequence>
<dbReference type="InterPro" id="IPR020084">
    <property type="entry name" value="NUDIX_hydrolase_CS"/>
</dbReference>
<dbReference type="PROSITE" id="PS00893">
    <property type="entry name" value="NUDIX_BOX"/>
    <property type="match status" value="1"/>
</dbReference>
<dbReference type="PROSITE" id="PS51462">
    <property type="entry name" value="NUDIX"/>
    <property type="match status" value="1"/>
</dbReference>
<dbReference type="Gene3D" id="3.90.79.10">
    <property type="entry name" value="Nucleoside Triphosphate Pyrophosphohydrolase"/>
    <property type="match status" value="1"/>
</dbReference>
<evidence type="ECO:0000256" key="2">
    <source>
        <dbReference type="ARBA" id="ARBA00022801"/>
    </source>
</evidence>